<evidence type="ECO:0000313" key="3">
    <source>
        <dbReference type="Proteomes" id="UP000195719"/>
    </source>
</evidence>
<dbReference type="Proteomes" id="UP000195719">
    <property type="component" value="Unassembled WGS sequence"/>
</dbReference>
<dbReference type="AlphaFoldDB" id="A0A1Y6MHY5"/>
<reference evidence="3" key="1">
    <citation type="submission" date="2017-06" db="EMBL/GenBank/DDBJ databases">
        <authorList>
            <person name="Rodrigo-Torres L."/>
            <person name="Arahal R.D."/>
            <person name="Lucena T."/>
        </authorList>
    </citation>
    <scope>NUCLEOTIDE SEQUENCE [LARGE SCALE GENOMIC DNA]</scope>
    <source>
        <strain evidence="3">CECT 9192</strain>
    </source>
</reference>
<feature type="compositionally biased region" description="Polar residues" evidence="1">
    <location>
        <begin position="21"/>
        <end position="31"/>
    </location>
</feature>
<name>A0A1Y6MHY5_9GAMM</name>
<evidence type="ECO:0000256" key="1">
    <source>
        <dbReference type="SAM" id="MobiDB-lite"/>
    </source>
</evidence>
<organism evidence="2 3">
    <name type="scientific">Photobacterium andalusiense</name>
    <dbReference type="NCBI Taxonomy" id="2204296"/>
    <lineage>
        <taxon>Bacteria</taxon>
        <taxon>Pseudomonadati</taxon>
        <taxon>Pseudomonadota</taxon>
        <taxon>Gammaproteobacteria</taxon>
        <taxon>Vibrionales</taxon>
        <taxon>Vibrionaceae</taxon>
        <taxon>Photobacterium</taxon>
    </lineage>
</organism>
<proteinExistence type="predicted"/>
<feature type="region of interest" description="Disordered" evidence="1">
    <location>
        <begin position="1"/>
        <end position="31"/>
    </location>
</feature>
<evidence type="ECO:0000313" key="2">
    <source>
        <dbReference type="EMBL" id="SMY36062.1"/>
    </source>
</evidence>
<keyword evidence="3" id="KW-1185">Reference proteome</keyword>
<protein>
    <submittedName>
        <fullName evidence="2">Uncharacterized protein</fullName>
    </submittedName>
</protein>
<feature type="compositionally biased region" description="Basic residues" evidence="1">
    <location>
        <begin position="1"/>
        <end position="20"/>
    </location>
</feature>
<accession>A0A1Y6MHY5</accession>
<dbReference type="EMBL" id="FYAJ01000004">
    <property type="protein sequence ID" value="SMY36062.1"/>
    <property type="molecule type" value="Genomic_DNA"/>
</dbReference>
<dbReference type="RefSeq" id="WP_087853990.1">
    <property type="nucleotide sequence ID" value="NZ_FYAJ01000004.1"/>
</dbReference>
<gene>
    <name evidence="2" type="ORF">PAND9192_02391</name>
</gene>
<sequence>MSKNKKLKREQKKKTYKKKQATLQNNRNKQVKESNTNLSFNLVPIEFLIAFPNLKIGKDEIDFLSETNTHLNTPAYIYPINKKSIHEKNLVLKSNGLKPFPYYESGWMVISTENMQPIGTFDKLEFAKEFIYSTYSNVKQIRYNSLGLKSGCPDFSDIPNLNSSVDKEQWIEYCLYLEEQYGFQFDSQELIDIIIGKLIDEHNAPTYLQEAFYSDGLIEPIINFIKEKELISYRNAFDALNDFEEKLSKINN</sequence>